<dbReference type="PANTHER" id="PTHR43547">
    <property type="entry name" value="TWO-COMPONENT HISTIDINE KINASE"/>
    <property type="match status" value="1"/>
</dbReference>
<dbReference type="Pfam" id="PF00512">
    <property type="entry name" value="HisKA"/>
    <property type="match status" value="1"/>
</dbReference>
<keyword evidence="3 6" id="KW-0597">Phosphoprotein</keyword>
<gene>
    <name evidence="9" type="ORF">SAMN06295970_10516</name>
</gene>
<dbReference type="CDD" id="cd00082">
    <property type="entry name" value="HisKA"/>
    <property type="match status" value="1"/>
</dbReference>
<dbReference type="Gene3D" id="3.40.50.2300">
    <property type="match status" value="1"/>
</dbReference>
<dbReference type="PROSITE" id="PS50109">
    <property type="entry name" value="HIS_KIN"/>
    <property type="match status" value="1"/>
</dbReference>
<feature type="domain" description="Response regulatory" evidence="8">
    <location>
        <begin position="703"/>
        <end position="819"/>
    </location>
</feature>
<evidence type="ECO:0000256" key="4">
    <source>
        <dbReference type="ARBA" id="ARBA00022679"/>
    </source>
</evidence>
<dbReference type="InterPro" id="IPR003594">
    <property type="entry name" value="HATPase_dom"/>
</dbReference>
<keyword evidence="4" id="KW-0808">Transferase</keyword>
<comment type="catalytic activity">
    <reaction evidence="1">
        <text>ATP + protein L-histidine = ADP + protein N-phospho-L-histidine.</text>
        <dbReference type="EC" id="2.7.13.3"/>
    </reaction>
</comment>
<dbReference type="EC" id="2.7.13.3" evidence="2"/>
<protein>
    <recommendedName>
        <fullName evidence="2">histidine kinase</fullName>
        <ecNumber evidence="2">2.7.13.3</ecNumber>
    </recommendedName>
</protein>
<comment type="caution">
    <text evidence="9">The sequence shown here is derived from an EMBL/GenBank/DDBJ whole genome shotgun (WGS) entry which is preliminary data.</text>
</comment>
<dbReference type="Pfam" id="PF01590">
    <property type="entry name" value="GAF"/>
    <property type="match status" value="1"/>
</dbReference>
<dbReference type="InterPro" id="IPR003661">
    <property type="entry name" value="HisK_dim/P_dom"/>
</dbReference>
<evidence type="ECO:0000313" key="10">
    <source>
        <dbReference type="Proteomes" id="UP001158049"/>
    </source>
</evidence>
<evidence type="ECO:0000259" key="7">
    <source>
        <dbReference type="PROSITE" id="PS50109"/>
    </source>
</evidence>
<dbReference type="InterPro" id="IPR036097">
    <property type="entry name" value="HisK_dim/P_sf"/>
</dbReference>
<dbReference type="Pfam" id="PF00072">
    <property type="entry name" value="Response_reg"/>
    <property type="match status" value="1"/>
</dbReference>
<dbReference type="Pfam" id="PF02518">
    <property type="entry name" value="HATPase_c"/>
    <property type="match status" value="1"/>
</dbReference>
<evidence type="ECO:0000256" key="5">
    <source>
        <dbReference type="ARBA" id="ARBA00022777"/>
    </source>
</evidence>
<sequence length="825" mass="91403">MEYSSNYSLFAGEGEVRSLLRRHDWSTFPGGEPERWPAAVTGILRMLLNSNAPMCFLWRPELTYFYNDAYVQLIGAKHPGALVRPFWESWEETRESFAPILERALGGEFCSMENMAFSILRNGALEKVYFTYSLLPVFDASGSVIGVLNSGVETTGHVMFNRRQEFQLRLADRIRPLTDPDEVIASACEMLGRYLGVTRVVYGEVAGHGETISMKRDWSDGELPSMSGAILRLDDFGPVLAGAIRAGAWLAVPDVTSDARSAAYASVYAANGVRSFMGIPLMKSGALRAIVNIHDANCHDWTADEIAVAQDMVDRTWSAAEHARSQTELRAERDQSKYIFDSMAEGFAVLDSDWTVLRVNGEGLRITQRTAPEVLEKNHWDIWPELKGTGLEAVYRQVKETRKAEIVEMPYAFPDGKQGWIEVRAHPALDDCLAFFFRDITERKAYQERLKDADRRKDEFLAMLAHELRNPLAPIGAAATLLQRVKLDDEHVRRTSQVIDRQVRHMTSLIDDLLDVSRVTRGLVELDNASLDMRDVVSDAVEQVMPLIQSRRQVLDLHLAEHAITVTGDRKRLVQVIVNILNNAAKYTPEDGTISLAADVRDAQVLVDISDNGIGMAPELVSRAFDLFSQAERTSDRAQGGLGLGLALVKHLVELHHGSVECESRGVGKGSRFTIRLPRELVARQEREPQASDDLQAVSQRVKVLLVDDNADAAAMLAMLLEAAGHEVIVEHGSLAALERASKEAPQVCLLDIGLPDIDGNALARRLRAAPETADAMLIAVTGYGQEKDREDSMAAGFDHYFVKPIDTKELVSLLSGAVGRSRAS</sequence>
<evidence type="ECO:0000313" key="9">
    <source>
        <dbReference type="EMBL" id="SMP56932.1"/>
    </source>
</evidence>
<evidence type="ECO:0000256" key="2">
    <source>
        <dbReference type="ARBA" id="ARBA00012438"/>
    </source>
</evidence>
<dbReference type="Gene3D" id="3.30.450.40">
    <property type="match status" value="1"/>
</dbReference>
<dbReference type="RefSeq" id="WP_283441894.1">
    <property type="nucleotide sequence ID" value="NZ_FXUL01000005.1"/>
</dbReference>
<dbReference type="Gene3D" id="1.10.287.130">
    <property type="match status" value="1"/>
</dbReference>
<proteinExistence type="predicted"/>
<dbReference type="InterPro" id="IPR004358">
    <property type="entry name" value="Sig_transdc_His_kin-like_C"/>
</dbReference>
<evidence type="ECO:0000256" key="6">
    <source>
        <dbReference type="PROSITE-ProRule" id="PRU00169"/>
    </source>
</evidence>
<dbReference type="SMART" id="SM00448">
    <property type="entry name" value="REC"/>
    <property type="match status" value="1"/>
</dbReference>
<dbReference type="SMART" id="SM00065">
    <property type="entry name" value="GAF"/>
    <property type="match status" value="1"/>
</dbReference>
<dbReference type="Gene3D" id="3.30.565.10">
    <property type="entry name" value="Histidine kinase-like ATPase, C-terminal domain"/>
    <property type="match status" value="1"/>
</dbReference>
<name>A0ABY1Q5A4_9BURK</name>
<dbReference type="InterPro" id="IPR005467">
    <property type="entry name" value="His_kinase_dom"/>
</dbReference>
<dbReference type="InterPro" id="IPR011006">
    <property type="entry name" value="CheY-like_superfamily"/>
</dbReference>
<accession>A0ABY1Q5A4</accession>
<dbReference type="InterPro" id="IPR029016">
    <property type="entry name" value="GAF-like_dom_sf"/>
</dbReference>
<evidence type="ECO:0000259" key="8">
    <source>
        <dbReference type="PROSITE" id="PS50110"/>
    </source>
</evidence>
<dbReference type="CDD" id="cd00130">
    <property type="entry name" value="PAS"/>
    <property type="match status" value="1"/>
</dbReference>
<dbReference type="PROSITE" id="PS50110">
    <property type="entry name" value="RESPONSE_REGULATORY"/>
    <property type="match status" value="1"/>
</dbReference>
<dbReference type="PANTHER" id="PTHR43547:SF2">
    <property type="entry name" value="HYBRID SIGNAL TRANSDUCTION HISTIDINE KINASE C"/>
    <property type="match status" value="1"/>
</dbReference>
<organism evidence="9 10">
    <name type="scientific">Noviherbaspirillum suwonense</name>
    <dbReference type="NCBI Taxonomy" id="1224511"/>
    <lineage>
        <taxon>Bacteria</taxon>
        <taxon>Pseudomonadati</taxon>
        <taxon>Pseudomonadota</taxon>
        <taxon>Betaproteobacteria</taxon>
        <taxon>Burkholderiales</taxon>
        <taxon>Oxalobacteraceae</taxon>
        <taxon>Noviherbaspirillum</taxon>
    </lineage>
</organism>
<dbReference type="SUPFAM" id="SSF55874">
    <property type="entry name" value="ATPase domain of HSP90 chaperone/DNA topoisomerase II/histidine kinase"/>
    <property type="match status" value="1"/>
</dbReference>
<feature type="modified residue" description="4-aspartylphosphate" evidence="6">
    <location>
        <position position="752"/>
    </location>
</feature>
<dbReference type="InterPro" id="IPR001789">
    <property type="entry name" value="Sig_transdc_resp-reg_receiver"/>
</dbReference>
<evidence type="ECO:0000256" key="3">
    <source>
        <dbReference type="ARBA" id="ARBA00022553"/>
    </source>
</evidence>
<dbReference type="InterPro" id="IPR003018">
    <property type="entry name" value="GAF"/>
</dbReference>
<dbReference type="PRINTS" id="PR00344">
    <property type="entry name" value="BCTRLSENSOR"/>
</dbReference>
<keyword evidence="10" id="KW-1185">Reference proteome</keyword>
<feature type="domain" description="Histidine kinase" evidence="7">
    <location>
        <begin position="463"/>
        <end position="681"/>
    </location>
</feature>
<dbReference type="InterPro" id="IPR013656">
    <property type="entry name" value="PAS_4"/>
</dbReference>
<dbReference type="SUPFAM" id="SSF55785">
    <property type="entry name" value="PYP-like sensor domain (PAS domain)"/>
    <property type="match status" value="1"/>
</dbReference>
<dbReference type="CDD" id="cd00075">
    <property type="entry name" value="HATPase"/>
    <property type="match status" value="1"/>
</dbReference>
<dbReference type="Pfam" id="PF08448">
    <property type="entry name" value="PAS_4"/>
    <property type="match status" value="1"/>
</dbReference>
<reference evidence="9 10" key="1">
    <citation type="submission" date="2017-05" db="EMBL/GenBank/DDBJ databases">
        <authorList>
            <person name="Varghese N."/>
            <person name="Submissions S."/>
        </authorList>
    </citation>
    <scope>NUCLEOTIDE SEQUENCE [LARGE SCALE GENOMIC DNA]</scope>
    <source>
        <strain evidence="9 10">DSM 26001</strain>
    </source>
</reference>
<dbReference type="SUPFAM" id="SSF47384">
    <property type="entry name" value="Homodimeric domain of signal transducing histidine kinase"/>
    <property type="match status" value="1"/>
</dbReference>
<dbReference type="InterPro" id="IPR000014">
    <property type="entry name" value="PAS"/>
</dbReference>
<keyword evidence="5" id="KW-0418">Kinase</keyword>
<dbReference type="SMART" id="SM00387">
    <property type="entry name" value="HATPase_c"/>
    <property type="match status" value="1"/>
</dbReference>
<dbReference type="Gene3D" id="3.30.450.20">
    <property type="entry name" value="PAS domain"/>
    <property type="match status" value="2"/>
</dbReference>
<dbReference type="SUPFAM" id="SSF55781">
    <property type="entry name" value="GAF domain-like"/>
    <property type="match status" value="1"/>
</dbReference>
<dbReference type="NCBIfam" id="TIGR00229">
    <property type="entry name" value="sensory_box"/>
    <property type="match status" value="1"/>
</dbReference>
<evidence type="ECO:0000256" key="1">
    <source>
        <dbReference type="ARBA" id="ARBA00000085"/>
    </source>
</evidence>
<dbReference type="SMART" id="SM00388">
    <property type="entry name" value="HisKA"/>
    <property type="match status" value="1"/>
</dbReference>
<dbReference type="EMBL" id="FXUL01000005">
    <property type="protein sequence ID" value="SMP56932.1"/>
    <property type="molecule type" value="Genomic_DNA"/>
</dbReference>
<dbReference type="InterPro" id="IPR036890">
    <property type="entry name" value="HATPase_C_sf"/>
</dbReference>
<dbReference type="SUPFAM" id="SSF52172">
    <property type="entry name" value="CheY-like"/>
    <property type="match status" value="1"/>
</dbReference>
<dbReference type="Proteomes" id="UP001158049">
    <property type="component" value="Unassembled WGS sequence"/>
</dbReference>
<dbReference type="InterPro" id="IPR035965">
    <property type="entry name" value="PAS-like_dom_sf"/>
</dbReference>